<keyword evidence="5 9" id="KW-0812">Transmembrane</keyword>
<keyword evidence="11" id="KW-1185">Reference proteome</keyword>
<dbReference type="InterPro" id="IPR007272">
    <property type="entry name" value="Sulf_transp_TsuA/YedE"/>
</dbReference>
<evidence type="ECO:0000256" key="9">
    <source>
        <dbReference type="SAM" id="Phobius"/>
    </source>
</evidence>
<name>A0ABQ0AJK5_9RHOB</name>
<keyword evidence="6 9" id="KW-1133">Transmembrane helix</keyword>
<feature type="transmembrane region" description="Helical" evidence="9">
    <location>
        <begin position="176"/>
        <end position="195"/>
    </location>
</feature>
<proteinExistence type="inferred from homology"/>
<protein>
    <submittedName>
        <fullName evidence="10">YeeE/YedE family protein</fullName>
    </submittedName>
</protein>
<keyword evidence="7 9" id="KW-0472">Membrane</keyword>
<feature type="transmembrane region" description="Helical" evidence="9">
    <location>
        <begin position="93"/>
        <end position="112"/>
    </location>
</feature>
<dbReference type="PANTHER" id="PTHR30574:SF1">
    <property type="entry name" value="SULPHUR TRANSPORT DOMAIN-CONTAINING PROTEIN"/>
    <property type="match status" value="1"/>
</dbReference>
<keyword evidence="4" id="KW-0997">Cell inner membrane</keyword>
<organism evidence="10 11">
    <name type="scientific">Pseudophaeobacter arcticus</name>
    <dbReference type="NCBI Taxonomy" id="385492"/>
    <lineage>
        <taxon>Bacteria</taxon>
        <taxon>Pseudomonadati</taxon>
        <taxon>Pseudomonadota</taxon>
        <taxon>Alphaproteobacteria</taxon>
        <taxon>Rhodobacterales</taxon>
        <taxon>Paracoccaceae</taxon>
        <taxon>Pseudophaeobacter</taxon>
    </lineage>
</organism>
<comment type="subcellular location">
    <subcellularLocation>
        <location evidence="1">Cell inner membrane</location>
        <topology evidence="1">Multi-pass membrane protein</topology>
    </subcellularLocation>
</comment>
<comment type="similarity">
    <text evidence="8">Belongs to the TsuA/YedE (TC 9.B.102) family.</text>
</comment>
<evidence type="ECO:0000256" key="7">
    <source>
        <dbReference type="ARBA" id="ARBA00023136"/>
    </source>
</evidence>
<feature type="transmembrane region" description="Helical" evidence="9">
    <location>
        <begin position="207"/>
        <end position="226"/>
    </location>
</feature>
<feature type="transmembrane region" description="Helical" evidence="9">
    <location>
        <begin position="59"/>
        <end position="81"/>
    </location>
</feature>
<dbReference type="RefSeq" id="WP_353398513.1">
    <property type="nucleotide sequence ID" value="NZ_BAABWU010000004.1"/>
</dbReference>
<keyword evidence="3" id="KW-1003">Cell membrane</keyword>
<evidence type="ECO:0000256" key="8">
    <source>
        <dbReference type="ARBA" id="ARBA00035655"/>
    </source>
</evidence>
<evidence type="ECO:0000256" key="4">
    <source>
        <dbReference type="ARBA" id="ARBA00022519"/>
    </source>
</evidence>
<evidence type="ECO:0000256" key="1">
    <source>
        <dbReference type="ARBA" id="ARBA00004429"/>
    </source>
</evidence>
<feature type="transmembrane region" description="Helical" evidence="9">
    <location>
        <begin position="20"/>
        <end position="38"/>
    </location>
</feature>
<dbReference type="EMBL" id="BAABWU010000004">
    <property type="protein sequence ID" value="GAA6196050.1"/>
    <property type="molecule type" value="Genomic_DNA"/>
</dbReference>
<feature type="transmembrane region" description="Helical" evidence="9">
    <location>
        <begin position="299"/>
        <end position="319"/>
    </location>
</feature>
<evidence type="ECO:0000256" key="6">
    <source>
        <dbReference type="ARBA" id="ARBA00022989"/>
    </source>
</evidence>
<evidence type="ECO:0000313" key="10">
    <source>
        <dbReference type="EMBL" id="GAA6196050.1"/>
    </source>
</evidence>
<feature type="transmembrane region" description="Helical" evidence="9">
    <location>
        <begin position="325"/>
        <end position="348"/>
    </location>
</feature>
<sequence length="357" mass="37003">MDLLTLIEILAERLGEAPLAGLFGLLTGVTFGVAAQRSRFCLRAATVEFARGGMGDRMAVWLLTFSTAVVWVQGAELLGLMRSADARMMAVPGSWSGAIIGGLIFGVGMVLARGCSGRLLVLAATGNLRSVVSGLIFAVVAQMSLSGMLSPLRDKIAALWVTSGGRNMDLLVEAGLPNWGGLALGLAIAVVALVLARRSQISASRLIFASGVGFAVALGWVLTYGLSQVAFDPVQIESATFTGPSAHTLMFFLDRNAIVEFDIGLVPGVFIGAMLAAWAAGEMKLQAFDDAATMRKAMIGAVLMGFGGMLAGGCAIGAGVTGGSIFVGTAWAALFFMWVGAIATDLLIDQRMQSVTT</sequence>
<evidence type="ECO:0000256" key="2">
    <source>
        <dbReference type="ARBA" id="ARBA00022448"/>
    </source>
</evidence>
<evidence type="ECO:0000313" key="11">
    <source>
        <dbReference type="Proteomes" id="UP001441944"/>
    </source>
</evidence>
<accession>A0ABQ0AJK5</accession>
<feature type="transmembrane region" description="Helical" evidence="9">
    <location>
        <begin position="119"/>
        <end position="141"/>
    </location>
</feature>
<evidence type="ECO:0000256" key="3">
    <source>
        <dbReference type="ARBA" id="ARBA00022475"/>
    </source>
</evidence>
<feature type="transmembrane region" description="Helical" evidence="9">
    <location>
        <begin position="257"/>
        <end position="278"/>
    </location>
</feature>
<dbReference type="PANTHER" id="PTHR30574">
    <property type="entry name" value="INNER MEMBRANE PROTEIN YEDE"/>
    <property type="match status" value="1"/>
</dbReference>
<dbReference type="Pfam" id="PF04143">
    <property type="entry name" value="Sulf_transp"/>
    <property type="match status" value="1"/>
</dbReference>
<evidence type="ECO:0000256" key="5">
    <source>
        <dbReference type="ARBA" id="ARBA00022692"/>
    </source>
</evidence>
<dbReference type="Proteomes" id="UP001441944">
    <property type="component" value="Unassembled WGS sequence"/>
</dbReference>
<gene>
    <name evidence="10" type="ORF">NBRC116598_14940</name>
</gene>
<comment type="caution">
    <text evidence="10">The sequence shown here is derived from an EMBL/GenBank/DDBJ whole genome shotgun (WGS) entry which is preliminary data.</text>
</comment>
<keyword evidence="2" id="KW-0813">Transport</keyword>
<reference evidence="10 11" key="1">
    <citation type="submission" date="2024-04" db="EMBL/GenBank/DDBJ databases">
        <title>Draft genome sequence of Pseudophaeobacter arcticus NBRC 116598.</title>
        <authorList>
            <person name="Miyakawa T."/>
            <person name="Kusuya Y."/>
            <person name="Miura T."/>
        </authorList>
    </citation>
    <scope>NUCLEOTIDE SEQUENCE [LARGE SCALE GENOMIC DNA]</scope>
    <source>
        <strain evidence="10 11">SU-CL00105</strain>
    </source>
</reference>